<reference evidence="9" key="1">
    <citation type="submission" date="2024-05" db="EMBL/GenBank/DDBJ databases">
        <title>Planctomycetes of the genus Singulisphaera possess chitinolytic capabilities.</title>
        <authorList>
            <person name="Ivanova A."/>
        </authorList>
    </citation>
    <scope>NUCLEOTIDE SEQUENCE</scope>
    <source>
        <strain evidence="9">Ch08T</strain>
    </source>
</reference>
<evidence type="ECO:0000259" key="8">
    <source>
        <dbReference type="PROSITE" id="PS50850"/>
    </source>
</evidence>
<keyword evidence="3" id="KW-1003">Cell membrane</keyword>
<feature type="domain" description="Major facilitator superfamily (MFS) profile" evidence="8">
    <location>
        <begin position="19"/>
        <end position="425"/>
    </location>
</feature>
<evidence type="ECO:0000256" key="2">
    <source>
        <dbReference type="ARBA" id="ARBA00022448"/>
    </source>
</evidence>
<keyword evidence="4 7" id="KW-0812">Transmembrane</keyword>
<dbReference type="SUPFAM" id="SSF103473">
    <property type="entry name" value="MFS general substrate transporter"/>
    <property type="match status" value="1"/>
</dbReference>
<evidence type="ECO:0000256" key="1">
    <source>
        <dbReference type="ARBA" id="ARBA00004651"/>
    </source>
</evidence>
<sequence length="435" mass="46078">MANALAADRGPIHSRTFAALANPNYRRFYLGQGISLIGTWLQGAAINWIVFEKTHSESMLGIVGAAALLPGLAVGLIAGVIADRVVPRRMILIMEVAQMVLAFAVTLLVGFGIVQVWHLIVILMLTRVCVTFEMPSRQVFLYDVVGRADLSNAIALNSGLFNASRVIGPALAGVIYAGLGATVCFALNGASYIAAIVAVLMIKLPDRRRPQGAKGLAEVLGGFAFIASDRRVMVLFLLMTFFGIVGMGYDSMIPAYATRVVETDVRGYSVLLACSGVGATVGALWMASFSTVESKEWLVLVGLLLFAVSLAASAWFPPLAGLVAYPTTRLVTASVCLFGVGFGAVLFYASTQTMIQNALPDHLRGRVMAIWIIAYSGSVPLGSLWTGYVASRFGVTYAMTVSSSICAAVGLVGGVAWLLVKPAESSLHRAHHEPG</sequence>
<feature type="transmembrane region" description="Helical" evidence="7">
    <location>
        <begin position="369"/>
        <end position="390"/>
    </location>
</feature>
<dbReference type="Pfam" id="PF05977">
    <property type="entry name" value="MFS_3"/>
    <property type="match status" value="1"/>
</dbReference>
<dbReference type="GO" id="GO:0005886">
    <property type="term" value="C:plasma membrane"/>
    <property type="evidence" value="ECO:0007669"/>
    <property type="project" value="UniProtKB-SubCell"/>
</dbReference>
<name>A0AAU7CF84_9BACT</name>
<dbReference type="InterPro" id="IPR036259">
    <property type="entry name" value="MFS_trans_sf"/>
</dbReference>
<dbReference type="PROSITE" id="PS50850">
    <property type="entry name" value="MFS"/>
    <property type="match status" value="1"/>
</dbReference>
<proteinExistence type="predicted"/>
<feature type="transmembrane region" description="Helical" evidence="7">
    <location>
        <begin position="297"/>
        <end position="316"/>
    </location>
</feature>
<feature type="transmembrane region" description="Helical" evidence="7">
    <location>
        <begin position="396"/>
        <end position="420"/>
    </location>
</feature>
<dbReference type="PANTHER" id="PTHR23513:SF11">
    <property type="entry name" value="STAPHYLOFERRIN A TRANSPORTER"/>
    <property type="match status" value="1"/>
</dbReference>
<protein>
    <submittedName>
        <fullName evidence="9">MFS transporter</fullName>
    </submittedName>
</protein>
<evidence type="ECO:0000256" key="5">
    <source>
        <dbReference type="ARBA" id="ARBA00022989"/>
    </source>
</evidence>
<dbReference type="EMBL" id="CP155447">
    <property type="protein sequence ID" value="XBH03718.1"/>
    <property type="molecule type" value="Genomic_DNA"/>
</dbReference>
<accession>A0AAU7CF84</accession>
<evidence type="ECO:0000256" key="3">
    <source>
        <dbReference type="ARBA" id="ARBA00022475"/>
    </source>
</evidence>
<feature type="transmembrane region" description="Helical" evidence="7">
    <location>
        <begin position="328"/>
        <end position="349"/>
    </location>
</feature>
<evidence type="ECO:0000313" key="9">
    <source>
        <dbReference type="EMBL" id="XBH03718.1"/>
    </source>
</evidence>
<dbReference type="CDD" id="cd06173">
    <property type="entry name" value="MFS_MefA_like"/>
    <property type="match status" value="1"/>
</dbReference>
<feature type="transmembrane region" description="Helical" evidence="7">
    <location>
        <begin position="62"/>
        <end position="81"/>
    </location>
</feature>
<dbReference type="InterPro" id="IPR010290">
    <property type="entry name" value="TM_effector"/>
</dbReference>
<evidence type="ECO:0000256" key="4">
    <source>
        <dbReference type="ARBA" id="ARBA00022692"/>
    </source>
</evidence>
<keyword evidence="2" id="KW-0813">Transport</keyword>
<organism evidence="9">
    <name type="scientific">Singulisphaera sp. Ch08</name>
    <dbReference type="NCBI Taxonomy" id="3120278"/>
    <lineage>
        <taxon>Bacteria</taxon>
        <taxon>Pseudomonadati</taxon>
        <taxon>Planctomycetota</taxon>
        <taxon>Planctomycetia</taxon>
        <taxon>Isosphaerales</taxon>
        <taxon>Isosphaeraceae</taxon>
        <taxon>Singulisphaera</taxon>
    </lineage>
</organism>
<feature type="transmembrane region" description="Helical" evidence="7">
    <location>
        <begin position="265"/>
        <end position="285"/>
    </location>
</feature>
<feature type="transmembrane region" description="Helical" evidence="7">
    <location>
        <begin position="28"/>
        <end position="50"/>
    </location>
</feature>
<dbReference type="GO" id="GO:0022857">
    <property type="term" value="F:transmembrane transporter activity"/>
    <property type="evidence" value="ECO:0007669"/>
    <property type="project" value="InterPro"/>
</dbReference>
<dbReference type="InterPro" id="IPR020846">
    <property type="entry name" value="MFS_dom"/>
</dbReference>
<gene>
    <name evidence="9" type="ORF">V5E97_36245</name>
</gene>
<evidence type="ECO:0000256" key="6">
    <source>
        <dbReference type="ARBA" id="ARBA00023136"/>
    </source>
</evidence>
<feature type="transmembrane region" description="Helical" evidence="7">
    <location>
        <begin position="101"/>
        <end position="125"/>
    </location>
</feature>
<evidence type="ECO:0000256" key="7">
    <source>
        <dbReference type="SAM" id="Phobius"/>
    </source>
</evidence>
<feature type="transmembrane region" description="Helical" evidence="7">
    <location>
        <begin position="232"/>
        <end position="253"/>
    </location>
</feature>
<dbReference type="RefSeq" id="WP_406696456.1">
    <property type="nucleotide sequence ID" value="NZ_CP155447.1"/>
</dbReference>
<dbReference type="PANTHER" id="PTHR23513">
    <property type="entry name" value="INTEGRAL MEMBRANE EFFLUX PROTEIN-RELATED"/>
    <property type="match status" value="1"/>
</dbReference>
<dbReference type="Gene3D" id="1.20.1250.20">
    <property type="entry name" value="MFS general substrate transporter like domains"/>
    <property type="match status" value="1"/>
</dbReference>
<comment type="subcellular location">
    <subcellularLocation>
        <location evidence="1">Cell membrane</location>
        <topology evidence="1">Multi-pass membrane protein</topology>
    </subcellularLocation>
</comment>
<keyword evidence="5 7" id="KW-1133">Transmembrane helix</keyword>
<keyword evidence="6 7" id="KW-0472">Membrane</keyword>
<feature type="transmembrane region" description="Helical" evidence="7">
    <location>
        <begin position="174"/>
        <end position="202"/>
    </location>
</feature>
<dbReference type="AlphaFoldDB" id="A0AAU7CF84"/>